<gene>
    <name evidence="4 6" type="primary">kbl</name>
    <name evidence="6" type="ORF">GCM10023307_17730</name>
</gene>
<evidence type="ECO:0000256" key="1">
    <source>
        <dbReference type="ARBA" id="ARBA00008392"/>
    </source>
</evidence>
<keyword evidence="2 4" id="KW-0808">Transferase</keyword>
<keyword evidence="7" id="KW-1185">Reference proteome</keyword>
<dbReference type="SUPFAM" id="SSF53383">
    <property type="entry name" value="PLP-dependent transferases"/>
    <property type="match status" value="1"/>
</dbReference>
<comment type="function">
    <text evidence="4">Catalyzes the cleavage of 2-amino-3-ketobutyrate to glycine and acetyl-CoA.</text>
</comment>
<dbReference type="Gene3D" id="3.40.640.10">
    <property type="entry name" value="Type I PLP-dependent aspartate aminotransferase-like (Major domain)"/>
    <property type="match status" value="1"/>
</dbReference>
<dbReference type="CDD" id="cd06454">
    <property type="entry name" value="KBL_like"/>
    <property type="match status" value="1"/>
</dbReference>
<dbReference type="HAMAP" id="MF_00985">
    <property type="entry name" value="2am3keto_CoA_ligase"/>
    <property type="match status" value="1"/>
</dbReference>
<dbReference type="InterPro" id="IPR011282">
    <property type="entry name" value="2am3keto_CoA_ligase"/>
</dbReference>
<name>A0ABP9BD32_9GAMM</name>
<evidence type="ECO:0000256" key="2">
    <source>
        <dbReference type="ARBA" id="ARBA00022679"/>
    </source>
</evidence>
<evidence type="ECO:0000256" key="4">
    <source>
        <dbReference type="HAMAP-Rule" id="MF_00985"/>
    </source>
</evidence>
<feature type="binding site" evidence="4">
    <location>
        <position position="375"/>
    </location>
    <ligand>
        <name>substrate</name>
    </ligand>
</feature>
<keyword evidence="4" id="KW-0663">Pyridoxal phosphate</keyword>
<dbReference type="InterPro" id="IPR050087">
    <property type="entry name" value="AON_synthase_class-II"/>
</dbReference>
<comment type="subunit">
    <text evidence="4">Homodimer.</text>
</comment>
<dbReference type="Proteomes" id="UP001499959">
    <property type="component" value="Unassembled WGS sequence"/>
</dbReference>
<comment type="similarity">
    <text evidence="1 4">Belongs to the class-II pyridoxal-phosphate-dependent aminotransferase family.</text>
</comment>
<dbReference type="EC" id="2.3.1.29" evidence="4"/>
<sequence length="406" mass="44180">MSNDSALARTALTQRYAEELDAIRAQGLFKSERIITSPQSAEIELADGRTVLNFCANNYLGLADHPDIIAAAKTALDTHGFGMASVRFICGTQDLHKQLEAKIAAFFGTEDTILYAACFDANGGLFEPLLDERDAIISDALNHASIIDGVRLCKARRYRYANCDMADLEQQLQQAKADGARTIMITSDGVFSMDGVIAPLDEITALAAKYGALVHIDECHATGFLGATGRGSAEVKGVMDRIDIFTGTLGKAMGGALGGFTTAKKDVIEMLRQRSRPYLFSNSLPPHVVAAGIQAFDMLSTADDLRERLAGNTRYFRERMTAAGFDIRPGVHPISPVMLYDAPLAQRFAERLLEEGIYAIGFFFPVVPQGKARIRTQMSAAHTREHLDRAIDAFVRIGRELGVIPS</sequence>
<dbReference type="Pfam" id="PF00155">
    <property type="entry name" value="Aminotran_1_2"/>
    <property type="match status" value="1"/>
</dbReference>
<reference evidence="7" key="1">
    <citation type="journal article" date="2019" name="Int. J. Syst. Evol. Microbiol.">
        <title>The Global Catalogue of Microorganisms (GCM) 10K type strain sequencing project: providing services to taxonomists for standard genome sequencing and annotation.</title>
        <authorList>
            <consortium name="The Broad Institute Genomics Platform"/>
            <consortium name="The Broad Institute Genome Sequencing Center for Infectious Disease"/>
            <person name="Wu L."/>
            <person name="Ma J."/>
        </authorList>
    </citation>
    <scope>NUCLEOTIDE SEQUENCE [LARGE SCALE GENOMIC DNA]</scope>
    <source>
        <strain evidence="7">JCM 18204</strain>
    </source>
</reference>
<feature type="binding site" description="in other chain" evidence="4">
    <location>
        <position position="192"/>
    </location>
    <ligand>
        <name>pyridoxal 5'-phosphate</name>
        <dbReference type="ChEBI" id="CHEBI:597326"/>
        <note>ligand shared between dimeric partners</note>
    </ligand>
</feature>
<dbReference type="InterPro" id="IPR015422">
    <property type="entry name" value="PyrdxlP-dep_Trfase_small"/>
</dbReference>
<comment type="pathway">
    <text evidence="4">Amino-acid degradation; L-threonine degradation via oxydo-reductase pathway; glycine from L-threonine: step 2/2.</text>
</comment>
<dbReference type="PANTHER" id="PTHR13693:SF102">
    <property type="entry name" value="2-AMINO-3-KETOBUTYRATE COENZYME A LIGASE, MITOCHONDRIAL"/>
    <property type="match status" value="1"/>
</dbReference>
<feature type="domain" description="Aminotransferase class I/classII large" evidence="5">
    <location>
        <begin position="50"/>
        <end position="394"/>
    </location>
</feature>
<proteinExistence type="inferred from homology"/>
<dbReference type="Gene3D" id="3.90.1150.10">
    <property type="entry name" value="Aspartate Aminotransferase, domain 1"/>
    <property type="match status" value="1"/>
</dbReference>
<keyword evidence="3 4" id="KW-0012">Acyltransferase</keyword>
<dbReference type="EMBL" id="BAABJE010000007">
    <property type="protein sequence ID" value="GAA4792730.1"/>
    <property type="molecule type" value="Genomic_DNA"/>
</dbReference>
<organism evidence="6 7">
    <name type="scientific">Lysobacter hankyongensis</name>
    <dbReference type="NCBI Taxonomy" id="1176535"/>
    <lineage>
        <taxon>Bacteria</taxon>
        <taxon>Pseudomonadati</taxon>
        <taxon>Pseudomonadota</taxon>
        <taxon>Gammaproteobacteria</taxon>
        <taxon>Lysobacterales</taxon>
        <taxon>Lysobacteraceae</taxon>
        <taxon>Lysobacter</taxon>
    </lineage>
</organism>
<dbReference type="RefSeq" id="WP_345302959.1">
    <property type="nucleotide sequence ID" value="NZ_BAABJE010000007.1"/>
</dbReference>
<accession>A0ABP9BD32</accession>
<dbReference type="NCBIfam" id="NF005394">
    <property type="entry name" value="PRK06939.1"/>
    <property type="match status" value="1"/>
</dbReference>
<feature type="binding site" description="in other chain" evidence="4">
    <location>
        <begin position="118"/>
        <end position="119"/>
    </location>
    <ligand>
        <name>pyridoxal 5'-phosphate</name>
        <dbReference type="ChEBI" id="CHEBI:597326"/>
        <note>ligand shared between dimeric partners</note>
    </ligand>
</feature>
<comment type="caution">
    <text evidence="4">Lacks conserved residue(s) required for the propagation of feature annotation.</text>
</comment>
<feature type="binding site" evidence="4">
    <location>
        <position position="143"/>
    </location>
    <ligand>
        <name>substrate</name>
    </ligand>
</feature>
<evidence type="ECO:0000259" key="5">
    <source>
        <dbReference type="Pfam" id="PF00155"/>
    </source>
</evidence>
<evidence type="ECO:0000256" key="3">
    <source>
        <dbReference type="ARBA" id="ARBA00023315"/>
    </source>
</evidence>
<dbReference type="InterPro" id="IPR004839">
    <property type="entry name" value="Aminotransferase_I/II_large"/>
</dbReference>
<dbReference type="InterPro" id="IPR015421">
    <property type="entry name" value="PyrdxlP-dep_Trfase_major"/>
</dbReference>
<comment type="caution">
    <text evidence="6">The sequence shown here is derived from an EMBL/GenBank/DDBJ whole genome shotgun (WGS) entry which is preliminary data.</text>
</comment>
<protein>
    <recommendedName>
        <fullName evidence="4">2-amino-3-ketobutyrate coenzyme A ligase</fullName>
        <shortName evidence="4">AKB ligase</shortName>
        <ecNumber evidence="4">2.3.1.29</ecNumber>
    </recommendedName>
    <alternativeName>
        <fullName evidence="4">Glycine acetyltransferase</fullName>
    </alternativeName>
</protein>
<feature type="binding site" evidence="4">
    <location>
        <begin position="281"/>
        <end position="282"/>
    </location>
    <ligand>
        <name>pyridoxal 5'-phosphate</name>
        <dbReference type="ChEBI" id="CHEBI:597326"/>
        <note>ligand shared between dimeric partners</note>
    </ligand>
</feature>
<comment type="catalytic activity">
    <reaction evidence="4">
        <text>glycine + acetyl-CoA = (2S)-2-amino-3-oxobutanoate + CoA</text>
        <dbReference type="Rhea" id="RHEA:20736"/>
        <dbReference type="ChEBI" id="CHEBI:57287"/>
        <dbReference type="ChEBI" id="CHEBI:57288"/>
        <dbReference type="ChEBI" id="CHEBI:57305"/>
        <dbReference type="ChEBI" id="CHEBI:78948"/>
        <dbReference type="EC" id="2.3.1.29"/>
    </reaction>
</comment>
<dbReference type="PANTHER" id="PTHR13693">
    <property type="entry name" value="CLASS II AMINOTRANSFERASE/8-AMINO-7-OXONONANOATE SYNTHASE"/>
    <property type="match status" value="1"/>
</dbReference>
<feature type="binding site" description="in other chain" evidence="4">
    <location>
        <begin position="248"/>
        <end position="251"/>
    </location>
    <ligand>
        <name>pyridoxal 5'-phosphate</name>
        <dbReference type="ChEBI" id="CHEBI:597326"/>
        <note>ligand shared between dimeric partners</note>
    </ligand>
</feature>
<feature type="modified residue" description="N6-(pyridoxal phosphate)lysine" evidence="4">
    <location>
        <position position="251"/>
    </location>
</feature>
<dbReference type="NCBIfam" id="TIGR01822">
    <property type="entry name" value="2am3keto_CoA"/>
    <property type="match status" value="1"/>
</dbReference>
<dbReference type="InterPro" id="IPR015424">
    <property type="entry name" value="PyrdxlP-dep_Trfase"/>
</dbReference>
<evidence type="ECO:0000313" key="7">
    <source>
        <dbReference type="Proteomes" id="UP001499959"/>
    </source>
</evidence>
<comment type="cofactor">
    <cofactor evidence="4">
        <name>pyridoxal 5'-phosphate</name>
        <dbReference type="ChEBI" id="CHEBI:597326"/>
    </cofactor>
    <text evidence="4">Binds 1 pyridoxal phosphate per subunit.</text>
</comment>
<evidence type="ECO:0000313" key="6">
    <source>
        <dbReference type="EMBL" id="GAA4792730.1"/>
    </source>
</evidence>